<evidence type="ECO:0000256" key="1">
    <source>
        <dbReference type="ARBA" id="ARBA00001947"/>
    </source>
</evidence>
<dbReference type="InterPro" id="IPR011055">
    <property type="entry name" value="Dup_hybrid_motif"/>
</dbReference>
<keyword evidence="4" id="KW-0378">Hydrolase</keyword>
<evidence type="ECO:0000256" key="6">
    <source>
        <dbReference type="ARBA" id="ARBA00023049"/>
    </source>
</evidence>
<name>A0A147DC32_9HYPH</name>
<protein>
    <recommendedName>
        <fullName evidence="9">M23ase beta-sheet core domain-containing protein</fullName>
    </recommendedName>
</protein>
<dbReference type="PANTHER" id="PTHR21666">
    <property type="entry name" value="PEPTIDASE-RELATED"/>
    <property type="match status" value="1"/>
</dbReference>
<feature type="transmembrane region" description="Helical" evidence="8">
    <location>
        <begin position="35"/>
        <end position="60"/>
    </location>
</feature>
<dbReference type="PANTHER" id="PTHR21666:SF288">
    <property type="entry name" value="CELL DIVISION PROTEIN YTFB"/>
    <property type="match status" value="1"/>
</dbReference>
<evidence type="ECO:0000313" key="11">
    <source>
        <dbReference type="Proteomes" id="UP000078529"/>
    </source>
</evidence>
<dbReference type="AlphaFoldDB" id="A0A147DC32"/>
<keyword evidence="8" id="KW-0812">Transmembrane</keyword>
<reference evidence="10 11" key="1">
    <citation type="journal article" date="2016" name="Front. Microbiol.">
        <title>Genomic Resource of Rice Seed Associated Bacteria.</title>
        <authorList>
            <person name="Midha S."/>
            <person name="Bansal K."/>
            <person name="Sharma S."/>
            <person name="Kumar N."/>
            <person name="Patil P.P."/>
            <person name="Chaudhry V."/>
            <person name="Patil P.B."/>
        </authorList>
    </citation>
    <scope>NUCLEOTIDE SEQUENCE [LARGE SCALE GENOMIC DNA]</scope>
    <source>
        <strain evidence="10 11">NS365</strain>
    </source>
</reference>
<dbReference type="Gene3D" id="2.70.70.10">
    <property type="entry name" value="Glucose Permease (Domain IIA)"/>
    <property type="match status" value="1"/>
</dbReference>
<gene>
    <name evidence="10" type="ORF">NS365_00480</name>
</gene>
<keyword evidence="8" id="KW-0472">Membrane</keyword>
<dbReference type="EMBL" id="LDQA01000001">
    <property type="protein sequence ID" value="KTR08459.1"/>
    <property type="molecule type" value="Genomic_DNA"/>
</dbReference>
<feature type="domain" description="M23ase beta-sheet core" evidence="9">
    <location>
        <begin position="312"/>
        <end position="406"/>
    </location>
</feature>
<evidence type="ECO:0000256" key="8">
    <source>
        <dbReference type="SAM" id="Phobius"/>
    </source>
</evidence>
<dbReference type="InterPro" id="IPR016047">
    <property type="entry name" value="M23ase_b-sheet_dom"/>
</dbReference>
<organism evidence="10 11">
    <name type="scientific">Aureimonas ureilytica</name>
    <dbReference type="NCBI Taxonomy" id="401562"/>
    <lineage>
        <taxon>Bacteria</taxon>
        <taxon>Pseudomonadati</taxon>
        <taxon>Pseudomonadota</taxon>
        <taxon>Alphaproteobacteria</taxon>
        <taxon>Hyphomicrobiales</taxon>
        <taxon>Aurantimonadaceae</taxon>
        <taxon>Aureimonas</taxon>
    </lineage>
</organism>
<dbReference type="GO" id="GO:0006508">
    <property type="term" value="P:proteolysis"/>
    <property type="evidence" value="ECO:0007669"/>
    <property type="project" value="UniProtKB-KW"/>
</dbReference>
<evidence type="ECO:0000256" key="5">
    <source>
        <dbReference type="ARBA" id="ARBA00022833"/>
    </source>
</evidence>
<accession>A0A147DC32</accession>
<comment type="cofactor">
    <cofactor evidence="1">
        <name>Zn(2+)</name>
        <dbReference type="ChEBI" id="CHEBI:29105"/>
    </cofactor>
</comment>
<evidence type="ECO:0000256" key="4">
    <source>
        <dbReference type="ARBA" id="ARBA00022801"/>
    </source>
</evidence>
<keyword evidence="6" id="KW-0482">Metalloprotease</keyword>
<proteinExistence type="predicted"/>
<dbReference type="InterPro" id="IPR050570">
    <property type="entry name" value="Cell_wall_metabolism_enzyme"/>
</dbReference>
<dbReference type="PATRIC" id="fig|401562.4.peg.93"/>
<evidence type="ECO:0000256" key="2">
    <source>
        <dbReference type="ARBA" id="ARBA00022670"/>
    </source>
</evidence>
<feature type="compositionally biased region" description="Low complexity" evidence="7">
    <location>
        <begin position="145"/>
        <end position="173"/>
    </location>
</feature>
<dbReference type="SUPFAM" id="SSF51261">
    <property type="entry name" value="Duplicated hybrid motif"/>
    <property type="match status" value="1"/>
</dbReference>
<feature type="region of interest" description="Disordered" evidence="7">
    <location>
        <begin position="142"/>
        <end position="177"/>
    </location>
</feature>
<keyword evidence="3" id="KW-0479">Metal-binding</keyword>
<dbReference type="GO" id="GO:0004222">
    <property type="term" value="F:metalloendopeptidase activity"/>
    <property type="evidence" value="ECO:0007669"/>
    <property type="project" value="TreeGrafter"/>
</dbReference>
<evidence type="ECO:0000256" key="7">
    <source>
        <dbReference type="SAM" id="MobiDB-lite"/>
    </source>
</evidence>
<dbReference type="CDD" id="cd12797">
    <property type="entry name" value="M23_peptidase"/>
    <property type="match status" value="1"/>
</dbReference>
<dbReference type="Pfam" id="PF01551">
    <property type="entry name" value="Peptidase_M23"/>
    <property type="match status" value="1"/>
</dbReference>
<keyword evidence="8" id="KW-1133">Transmembrane helix</keyword>
<sequence length="419" mass="44442">MAPSSQGNVFGSGAAARTIIISRGSLGRRWTVRPWVAASIAGLGICALIGCLVFGGLFFFNDNIVRALLARETRMTNAYEERMATLRTEIDRLKTGQTKVRETVSAQVKALLTQQAELTGRFEQLQPLLEKARDMGVLTKASPNAASDDASAAGREPSALPTASNSSSPSTPTRHPEDISALSLRHADVSEIAGLVLPTIRKSVDMVSDEQTSTIAELARTTRSRADHLAEVLGSVGIRVEETKPAIGGPYIPADGELSFSNSLNLLDQALQTYGRLKTKSARVPLADPLPGARVTSTFGVRPDPFFRRAALHSGVDLAAPTGTLVRATASGKVVSAGEAGGYGMMVEIDHGNGFSTRYAHLSEIDVASGSAINAGQIVGRVGSTGRSTGSHLHYEVRTDETPVDPERYIRVGRKLAKL</sequence>
<keyword evidence="11" id="KW-1185">Reference proteome</keyword>
<keyword evidence="2" id="KW-0645">Protease</keyword>
<dbReference type="Proteomes" id="UP000078529">
    <property type="component" value="Unassembled WGS sequence"/>
</dbReference>
<evidence type="ECO:0000259" key="9">
    <source>
        <dbReference type="Pfam" id="PF01551"/>
    </source>
</evidence>
<evidence type="ECO:0000256" key="3">
    <source>
        <dbReference type="ARBA" id="ARBA00022723"/>
    </source>
</evidence>
<dbReference type="FunFam" id="2.70.70.10:FF:000006">
    <property type="entry name" value="M23 family peptidase"/>
    <property type="match status" value="1"/>
</dbReference>
<evidence type="ECO:0000313" key="10">
    <source>
        <dbReference type="EMBL" id="KTR08459.1"/>
    </source>
</evidence>
<keyword evidence="5" id="KW-0862">Zinc</keyword>
<comment type="caution">
    <text evidence="10">The sequence shown here is derived from an EMBL/GenBank/DDBJ whole genome shotgun (WGS) entry which is preliminary data.</text>
</comment>
<dbReference type="GO" id="GO:0046872">
    <property type="term" value="F:metal ion binding"/>
    <property type="evidence" value="ECO:0007669"/>
    <property type="project" value="UniProtKB-KW"/>
</dbReference>